<dbReference type="Gene3D" id="3.40.190.10">
    <property type="entry name" value="Periplasmic binding protein-like II"/>
    <property type="match status" value="1"/>
</dbReference>
<comment type="caution">
    <text evidence="5">The sequence shown here is derived from an EMBL/GenBank/DDBJ whole genome shotgun (WGS) entry which is preliminary data.</text>
</comment>
<evidence type="ECO:0000256" key="3">
    <source>
        <dbReference type="ARBA" id="ARBA00022448"/>
    </source>
</evidence>
<comment type="subcellular location">
    <subcellularLocation>
        <location evidence="1">Cell envelope</location>
    </subcellularLocation>
</comment>
<evidence type="ECO:0000256" key="2">
    <source>
        <dbReference type="ARBA" id="ARBA00008520"/>
    </source>
</evidence>
<organism evidence="5 6">
    <name type="scientific">Clostridium muellerianum</name>
    <dbReference type="NCBI Taxonomy" id="2716538"/>
    <lineage>
        <taxon>Bacteria</taxon>
        <taxon>Bacillati</taxon>
        <taxon>Bacillota</taxon>
        <taxon>Clostridia</taxon>
        <taxon>Eubacteriales</taxon>
        <taxon>Clostridiaceae</taxon>
        <taxon>Clostridium</taxon>
    </lineage>
</organism>
<dbReference type="Pfam" id="PF01547">
    <property type="entry name" value="SBP_bac_1"/>
    <property type="match status" value="1"/>
</dbReference>
<dbReference type="GO" id="GO:0030313">
    <property type="term" value="C:cell envelope"/>
    <property type="evidence" value="ECO:0007669"/>
    <property type="project" value="UniProtKB-SubCell"/>
</dbReference>
<dbReference type="InterPro" id="IPR050490">
    <property type="entry name" value="Bact_solute-bd_prot1"/>
</dbReference>
<accession>A0A7Y0HP13</accession>
<dbReference type="Proteomes" id="UP000537131">
    <property type="component" value="Unassembled WGS sequence"/>
</dbReference>
<dbReference type="InterPro" id="IPR006059">
    <property type="entry name" value="SBP"/>
</dbReference>
<name>A0A7Y0HP13_9CLOT</name>
<evidence type="ECO:0000256" key="4">
    <source>
        <dbReference type="ARBA" id="ARBA00022729"/>
    </source>
</evidence>
<evidence type="ECO:0000256" key="1">
    <source>
        <dbReference type="ARBA" id="ARBA00004196"/>
    </source>
</evidence>
<keyword evidence="4" id="KW-0732">Signal</keyword>
<keyword evidence="3" id="KW-0813">Transport</keyword>
<proteinExistence type="inferred from homology"/>
<keyword evidence="6" id="KW-1185">Reference proteome</keyword>
<sequence>MACNKSKDLEKEKQLNVYVDLKDKESSSILKSAIEEYKKDNAKVKVSVNNVIGGKIEDDIAKNVNADVIVTSRSNMIKLSRKGLLSDIGNFYDENKFSDRYYTVVNAYGRFNDKYYGIGLIPYTMEVLYNEDSFKKLNLKVPSNMDELKIILKSLNDMSIRVPVIITESLDINSALASMIINNKVSMGKLESKYDSGAEFYKSLNEMQQAFNDISTFVKKNNINKNTFEIGNDSSINKFVKGDIPLIISSSYYFKDFKSENIKVVDNSLNGGSSKINVPVICNSIICVPVNSKNSEETNSFIKFIVSDNFQKKLVGEGLVSGNKKVNSSIKSGVKSAVVKHLQESTENNIIFVENIPERLKSAISSKMDEMLSGKQSTKMWEDIVNEAYR</sequence>
<reference evidence="5 6" key="1">
    <citation type="submission" date="2020-06" db="EMBL/GenBank/DDBJ databases">
        <title>Complete Genome Sequence of Clostridium muelleri sp. nov. P21T, an Acid-Alcohol Producing Acetogen Isolated from Old Hay.</title>
        <authorList>
            <person name="Duncan K.E."/>
            <person name="Tanner R.S."/>
        </authorList>
    </citation>
    <scope>NUCLEOTIDE SEQUENCE [LARGE SCALE GENOMIC DNA]</scope>
    <source>
        <strain evidence="5 6">P21</strain>
    </source>
</reference>
<protein>
    <submittedName>
        <fullName evidence="5">Carbohydrate ABC transporter substrate-binding protein</fullName>
    </submittedName>
</protein>
<dbReference type="PANTHER" id="PTHR43649">
    <property type="entry name" value="ARABINOSE-BINDING PROTEIN-RELATED"/>
    <property type="match status" value="1"/>
</dbReference>
<evidence type="ECO:0000313" key="6">
    <source>
        <dbReference type="Proteomes" id="UP000537131"/>
    </source>
</evidence>
<dbReference type="AlphaFoldDB" id="A0A7Y0HP13"/>
<gene>
    <name evidence="5" type="ORF">HBE96_10980</name>
</gene>
<dbReference type="PANTHER" id="PTHR43649:SF31">
    <property type="entry name" value="SN-GLYCEROL-3-PHOSPHATE-BINDING PERIPLASMIC PROTEIN UGPB"/>
    <property type="match status" value="1"/>
</dbReference>
<dbReference type="EMBL" id="JABBNI010000019">
    <property type="protein sequence ID" value="NMM63212.1"/>
    <property type="molecule type" value="Genomic_DNA"/>
</dbReference>
<evidence type="ECO:0000313" key="5">
    <source>
        <dbReference type="EMBL" id="NMM63212.1"/>
    </source>
</evidence>
<dbReference type="SUPFAM" id="SSF53850">
    <property type="entry name" value="Periplasmic binding protein-like II"/>
    <property type="match status" value="1"/>
</dbReference>
<comment type="similarity">
    <text evidence="2">Belongs to the bacterial solute-binding protein 1 family.</text>
</comment>